<keyword evidence="1" id="KW-1133">Transmembrane helix</keyword>
<accession>A0ABD3RBI2</accession>
<comment type="caution">
    <text evidence="2">The sequence shown here is derived from an EMBL/GenBank/DDBJ whole genome shotgun (WGS) entry which is preliminary data.</text>
</comment>
<feature type="transmembrane region" description="Helical" evidence="1">
    <location>
        <begin position="25"/>
        <end position="42"/>
    </location>
</feature>
<keyword evidence="3" id="KW-1185">Reference proteome</keyword>
<sequence length="383" mass="44443">MWPIEDHITFLLEAAFREDVTVNELLPISIGFAMFWAVVFEVSKPPLRRLTHGRPLLRSACEREYERCAKEMYVNIGVRMTKEEAIELMMKEWPAHVVIILQHAAGSILCIPSLFGIGDASWASSLACLGCLSELGWELENTAEIVYTRLFTEHGKRTMPNFLVVLLLLHHSLTLCLGLPMVLHYRNLWVFHQLVFDLQLGGAVFLSLTEYSKFLDITKANELWKFKVCNFLILALNIWTRLFHWIYLSAHMMLTWYRDKAWAFMVVGAVVIVLFSFFNAAFMIIPIYQRFVKFLRVSAEYDSLPPDASEKQRRQSIIQLEAAREGLLEFDLEDRIMSFLDSFNHREKVDRRQSLPPRALKSWGSSARMMRHASVPAHAWKKD</sequence>
<feature type="transmembrane region" description="Helical" evidence="1">
    <location>
        <begin position="262"/>
        <end position="288"/>
    </location>
</feature>
<evidence type="ECO:0000313" key="2">
    <source>
        <dbReference type="EMBL" id="KAL3810178.1"/>
    </source>
</evidence>
<keyword evidence="1" id="KW-0472">Membrane</keyword>
<protein>
    <recommendedName>
        <fullName evidence="4">TLC domain-containing protein</fullName>
    </recommendedName>
</protein>
<feature type="transmembrane region" description="Helical" evidence="1">
    <location>
        <begin position="189"/>
        <end position="208"/>
    </location>
</feature>
<gene>
    <name evidence="2" type="ORF">ACHAXA_001599</name>
</gene>
<evidence type="ECO:0000256" key="1">
    <source>
        <dbReference type="SAM" id="Phobius"/>
    </source>
</evidence>
<feature type="transmembrane region" description="Helical" evidence="1">
    <location>
        <begin position="162"/>
        <end position="183"/>
    </location>
</feature>
<evidence type="ECO:0000313" key="3">
    <source>
        <dbReference type="Proteomes" id="UP001530377"/>
    </source>
</evidence>
<feature type="transmembrane region" description="Helical" evidence="1">
    <location>
        <begin position="228"/>
        <end position="250"/>
    </location>
</feature>
<keyword evidence="1" id="KW-0812">Transmembrane</keyword>
<reference evidence="2 3" key="1">
    <citation type="submission" date="2024-10" db="EMBL/GenBank/DDBJ databases">
        <title>Updated reference genomes for cyclostephanoid diatoms.</title>
        <authorList>
            <person name="Roberts W.R."/>
            <person name="Alverson A.J."/>
        </authorList>
    </citation>
    <scope>NUCLEOTIDE SEQUENCE [LARGE SCALE GENOMIC DNA]</scope>
    <source>
        <strain evidence="2 3">AJA228-03</strain>
    </source>
</reference>
<organism evidence="2 3">
    <name type="scientific">Cyclostephanos tholiformis</name>
    <dbReference type="NCBI Taxonomy" id="382380"/>
    <lineage>
        <taxon>Eukaryota</taxon>
        <taxon>Sar</taxon>
        <taxon>Stramenopiles</taxon>
        <taxon>Ochrophyta</taxon>
        <taxon>Bacillariophyta</taxon>
        <taxon>Coscinodiscophyceae</taxon>
        <taxon>Thalassiosirophycidae</taxon>
        <taxon>Stephanodiscales</taxon>
        <taxon>Stephanodiscaceae</taxon>
        <taxon>Cyclostephanos</taxon>
    </lineage>
</organism>
<dbReference type="EMBL" id="JALLPB020000347">
    <property type="protein sequence ID" value="KAL3810178.1"/>
    <property type="molecule type" value="Genomic_DNA"/>
</dbReference>
<evidence type="ECO:0008006" key="4">
    <source>
        <dbReference type="Google" id="ProtNLM"/>
    </source>
</evidence>
<dbReference type="AlphaFoldDB" id="A0ABD3RBI2"/>
<dbReference type="Proteomes" id="UP001530377">
    <property type="component" value="Unassembled WGS sequence"/>
</dbReference>
<proteinExistence type="predicted"/>
<name>A0ABD3RBI2_9STRA</name>